<dbReference type="InterPro" id="IPR000873">
    <property type="entry name" value="AMP-dep_synth/lig_dom"/>
</dbReference>
<reference evidence="5 6" key="1">
    <citation type="submission" date="2018-11" db="EMBL/GenBank/DDBJ databases">
        <title>Microbial catabolism of amino acid.</title>
        <authorList>
            <person name="Hibi M."/>
            <person name="Ogawa J."/>
        </authorList>
    </citation>
    <scope>NUCLEOTIDE SEQUENCE [LARGE SCALE GENOMIC DNA]</scope>
    <source>
        <strain evidence="5 6">C31-06</strain>
    </source>
</reference>
<dbReference type="SUPFAM" id="SSF56801">
    <property type="entry name" value="Acetyl-CoA synthetase-like"/>
    <property type="match status" value="1"/>
</dbReference>
<evidence type="ECO:0000313" key="6">
    <source>
        <dbReference type="Proteomes" id="UP000287519"/>
    </source>
</evidence>
<evidence type="ECO:0000259" key="4">
    <source>
        <dbReference type="Pfam" id="PF13193"/>
    </source>
</evidence>
<gene>
    <name evidence="5" type="ORF">Rhow_006686</name>
</gene>
<evidence type="ECO:0000256" key="2">
    <source>
        <dbReference type="ARBA" id="ARBA00022598"/>
    </source>
</evidence>
<evidence type="ECO:0000313" key="5">
    <source>
        <dbReference type="EMBL" id="GCE42557.1"/>
    </source>
</evidence>
<dbReference type="PANTHER" id="PTHR43201:SF5">
    <property type="entry name" value="MEDIUM-CHAIN ACYL-COA LIGASE ACSF2, MITOCHONDRIAL"/>
    <property type="match status" value="1"/>
</dbReference>
<dbReference type="InterPro" id="IPR025110">
    <property type="entry name" value="AMP-bd_C"/>
</dbReference>
<dbReference type="InterPro" id="IPR045851">
    <property type="entry name" value="AMP-bd_C_sf"/>
</dbReference>
<proteinExistence type="inferred from homology"/>
<dbReference type="GO" id="GO:0006631">
    <property type="term" value="P:fatty acid metabolic process"/>
    <property type="evidence" value="ECO:0007669"/>
    <property type="project" value="TreeGrafter"/>
</dbReference>
<protein>
    <submittedName>
        <fullName evidence="5">Long-chain-fatty-acid--CoA ligase</fullName>
    </submittedName>
</protein>
<dbReference type="PANTHER" id="PTHR43201">
    <property type="entry name" value="ACYL-COA SYNTHETASE"/>
    <property type="match status" value="1"/>
</dbReference>
<comment type="similarity">
    <text evidence="1">Belongs to the ATP-dependent AMP-binding enzyme family.</text>
</comment>
<feature type="domain" description="AMP-binding enzyme C-terminal" evidence="4">
    <location>
        <begin position="443"/>
        <end position="521"/>
    </location>
</feature>
<evidence type="ECO:0000256" key="1">
    <source>
        <dbReference type="ARBA" id="ARBA00006432"/>
    </source>
</evidence>
<accession>A0A402CG73</accession>
<dbReference type="GO" id="GO:0031956">
    <property type="term" value="F:medium-chain fatty acid-CoA ligase activity"/>
    <property type="evidence" value="ECO:0007669"/>
    <property type="project" value="TreeGrafter"/>
</dbReference>
<dbReference type="Gene3D" id="3.30.300.30">
    <property type="match status" value="1"/>
</dbReference>
<comment type="caution">
    <text evidence="5">The sequence shown here is derived from an EMBL/GenBank/DDBJ whole genome shotgun (WGS) entry which is preliminary data.</text>
</comment>
<keyword evidence="2 5" id="KW-0436">Ligase</keyword>
<organism evidence="5 6">
    <name type="scientific">Rhodococcus wratislaviensis</name>
    <name type="common">Tsukamurella wratislaviensis</name>
    <dbReference type="NCBI Taxonomy" id="44752"/>
    <lineage>
        <taxon>Bacteria</taxon>
        <taxon>Bacillati</taxon>
        <taxon>Actinomycetota</taxon>
        <taxon>Actinomycetes</taxon>
        <taxon>Mycobacteriales</taxon>
        <taxon>Nocardiaceae</taxon>
        <taxon>Rhodococcus</taxon>
    </lineage>
</organism>
<keyword evidence="6" id="KW-1185">Reference proteome</keyword>
<dbReference type="Pfam" id="PF13193">
    <property type="entry name" value="AMP-binding_C"/>
    <property type="match status" value="1"/>
</dbReference>
<dbReference type="AlphaFoldDB" id="A0A402CG73"/>
<dbReference type="EMBL" id="BHYM01000060">
    <property type="protein sequence ID" value="GCE42557.1"/>
    <property type="molecule type" value="Genomic_DNA"/>
</dbReference>
<dbReference type="Pfam" id="PF00501">
    <property type="entry name" value="AMP-binding"/>
    <property type="match status" value="1"/>
</dbReference>
<dbReference type="Proteomes" id="UP000287519">
    <property type="component" value="Unassembled WGS sequence"/>
</dbReference>
<feature type="domain" description="AMP-dependent synthetase/ligase" evidence="3">
    <location>
        <begin position="58"/>
        <end position="392"/>
    </location>
</feature>
<evidence type="ECO:0000259" key="3">
    <source>
        <dbReference type="Pfam" id="PF00501"/>
    </source>
</evidence>
<dbReference type="InterPro" id="IPR042099">
    <property type="entry name" value="ANL_N_sf"/>
</dbReference>
<dbReference type="Gene3D" id="3.40.50.12780">
    <property type="entry name" value="N-terminal domain of ligase-like"/>
    <property type="match status" value="1"/>
</dbReference>
<name>A0A402CG73_RHOWR</name>
<sequence>MTPPMLEARYAAAGWWDGSTLPSILADALVDSGAQKFCVHSKRRPWEGSLADIASTGLRLAGGLHRLGLRPGDRVAFQLPNSAESAAAFYGLALLGAVLVPIDINHAGKDLQFILNACAARTVLISDRVGARVPLDEVNSIRPHLPFLDSVIVIGDEPVPQGALRFCDIVDGDALTEPARVDPASPAVIGWTSGTTAAPKGVILSHRALAAEIRLHMAPFLAARTRPLASTSPISHVTGMLVSVLVPPVIGQEVHLLDGWDPTYVLDLMAREKLSAGTGAPLFLASLLDHPKCTPEHLTLIEISQLGGAAVPPDLIRRADALGIIATRGYGCTEHPSISLGRPTQTLEERATTDGIPCPGVEVRIVDHRGNDLPPGVRGDILTRGPDLFSGYTDPELTADAFDTGGWFRTGDIGIVDENGCLSVVGRSKDIVIRSGMNISTAEVEAALIGMDGVNDVAVVAVPDARTGERGFAFLRVAPGIAPPNLEQIRSYLATIGMAKYKWPESIRVMREDFPRTPAGKVRKNVLRESFVD</sequence>